<feature type="compositionally biased region" description="Low complexity" evidence="17">
    <location>
        <begin position="490"/>
        <end position="504"/>
    </location>
</feature>
<proteinExistence type="inferred from homology"/>
<keyword evidence="4" id="KW-0963">Cytoplasm</keyword>
<keyword evidence="9" id="KW-0007">Acetylation</keyword>
<dbReference type="PANTHER" id="PTHR13268">
    <property type="entry name" value="BREAST CARCINOMA AMPLIFIED SEQUENCE 3"/>
    <property type="match status" value="1"/>
</dbReference>
<feature type="domain" description="BCAS3" evidence="18">
    <location>
        <begin position="710"/>
        <end position="753"/>
    </location>
</feature>
<keyword evidence="10" id="KW-0805">Transcription regulation</keyword>
<evidence type="ECO:0000259" key="19">
    <source>
        <dbReference type="Pfam" id="PF21034"/>
    </source>
</evidence>
<accession>A0A8C9TDC3</accession>
<feature type="region of interest" description="Disordered" evidence="17">
    <location>
        <begin position="690"/>
        <end position="713"/>
    </location>
</feature>
<evidence type="ECO:0000256" key="14">
    <source>
        <dbReference type="ARBA" id="ARBA00061169"/>
    </source>
</evidence>
<feature type="region of interest" description="Disordered" evidence="17">
    <location>
        <begin position="752"/>
        <end position="774"/>
    </location>
</feature>
<evidence type="ECO:0000256" key="17">
    <source>
        <dbReference type="SAM" id="MobiDB-lite"/>
    </source>
</evidence>
<evidence type="ECO:0000256" key="7">
    <source>
        <dbReference type="ARBA" id="ARBA00022657"/>
    </source>
</evidence>
<evidence type="ECO:0000256" key="2">
    <source>
        <dbReference type="ARBA" id="ARBA00004245"/>
    </source>
</evidence>
<dbReference type="InterPro" id="IPR045142">
    <property type="entry name" value="BCAS3-like"/>
</dbReference>
<dbReference type="Pfam" id="PF12490">
    <property type="entry name" value="BCAS3"/>
    <property type="match status" value="1"/>
</dbReference>
<sequence>MRRKTIVITVPQWKSERPLTPGYTLGDVMASDSPRRPSRCAGGVVVRAQAATEQSYMESVVTFLQDVVPQAYTGAPPTDEKEKIVWVRFEKCDMNDVARSPEFLEMHSGGSDPPLCLMIGYTDGMQIWSVSLSGEAQELFSVRHGPVRTARILPAPHITSLKGDAFAEKRPLLGVCKSTGSSGSSPPYCCTDLYSLRTGEMVKSIQFKTPIYDLQCNKRILVVVLQEKIAAFDSCTFTKKFFVTSCYPCPGPNPNPVALGSRWLAYAENKVGGRHGIWLQSSTCTLKSGLTMVGKVVTQLTGTLPTGAPEEDAATPSTARRSPHIPGIVTIIDTHSVGEGQVLVSEDSDGEGVVAHFPAHDKPISCMAFNPSGMLLVTADTLGHDFHVFQILTHPWASSQSAVHHLYTLHRGETEAKVQDMCFSHDCRWVVISTLRGTSHVFPINPYGGQPCARTHVSPRVVNRVSRFQKSAGLEEIEQELSSKQGGRCSPVPGLSSSPSGSPLHAKLNTQESYNNAVNNNMGNPRLSPLPSLTVVLPLAQIKQPMTLGTITKRTGKAKPTPQISPSKSSGGDFCVAAIFASSRSWFITNPNMKREKDQSRQTVVDSLYILSCSGNLVEHVLEPRPISTAQKISDDTPLELSTCPRACWTLARTPQWNELQPPFNNNHPLVLASDLVQYYQYLLSGLAPPGSPGPMTRHESYDSLASDHSGQEDEEWLSQVEIVTHTGPHRRLWMGPQFQFKTIHPSGQTTVISSSSSVLQSQGPSDSQQPLLDFDTDDLDLHSLRIQPVRSEPVSMPGSSRLPADRRGQSTVIDAGSGTFDRSVTLLEVCGSWPESFGLRHLSCVDATEEGLRERLADAMSESPSRDVVGSGTELQREGSIETLSNSSGSTSGSIPRNFEGYRSPLPTNESQPLSLFPTGFP</sequence>
<evidence type="ECO:0000256" key="4">
    <source>
        <dbReference type="ARBA" id="ARBA00022490"/>
    </source>
</evidence>
<evidence type="ECO:0000313" key="20">
    <source>
        <dbReference type="Ensembl" id="ENSSFOP00015052075.1"/>
    </source>
</evidence>
<dbReference type="InterPro" id="IPR022175">
    <property type="entry name" value="BCAS3_dom"/>
</dbReference>
<reference evidence="20 21" key="1">
    <citation type="submission" date="2019-04" db="EMBL/GenBank/DDBJ databases">
        <authorList>
            <consortium name="Wellcome Sanger Institute Data Sharing"/>
        </authorList>
    </citation>
    <scope>NUCLEOTIDE SEQUENCE [LARGE SCALE GENOMIC DNA]</scope>
</reference>
<dbReference type="AlphaFoldDB" id="A0A8C9TDC3"/>
<comment type="subunit">
    <text evidence="15">Interacts with histone H3, ESR1, KAT2B and PELP1; the interactions occur in a estrogen-dependent manner. Interacts with beta-tubulin and VIM. Interacts (via C-terminal) with PHAF1; the interaction is requrired for the association with the phagophore.</text>
</comment>
<evidence type="ECO:0000256" key="8">
    <source>
        <dbReference type="ARBA" id="ARBA00022843"/>
    </source>
</evidence>
<evidence type="ECO:0000256" key="10">
    <source>
        <dbReference type="ARBA" id="ARBA00023015"/>
    </source>
</evidence>
<dbReference type="SMART" id="SM00320">
    <property type="entry name" value="WD40"/>
    <property type="match status" value="2"/>
</dbReference>
<dbReference type="GO" id="GO:0006914">
    <property type="term" value="P:autophagy"/>
    <property type="evidence" value="ECO:0007669"/>
    <property type="project" value="InterPro"/>
</dbReference>
<evidence type="ECO:0000256" key="1">
    <source>
        <dbReference type="ARBA" id="ARBA00004123"/>
    </source>
</evidence>
<dbReference type="InterPro" id="IPR015943">
    <property type="entry name" value="WD40/YVTN_repeat-like_dom_sf"/>
</dbReference>
<feature type="region of interest" description="Disordered" evidence="17">
    <location>
        <begin position="479"/>
        <end position="507"/>
    </location>
</feature>
<dbReference type="Pfam" id="PF21034">
    <property type="entry name" value="BCAS3_WD40"/>
    <property type="match status" value="1"/>
</dbReference>
<keyword evidence="12" id="KW-0206">Cytoskeleton</keyword>
<evidence type="ECO:0000256" key="16">
    <source>
        <dbReference type="ARBA" id="ARBA00074831"/>
    </source>
</evidence>
<dbReference type="PANTHER" id="PTHR13268:SF0">
    <property type="entry name" value="BCAS3 MICROTUBULE ASSOCIATED CELL MIGRATION FACTOR"/>
    <property type="match status" value="1"/>
</dbReference>
<dbReference type="GeneTree" id="ENSGT00390000006454"/>
<feature type="region of interest" description="Disordered" evidence="17">
    <location>
        <begin position="859"/>
        <end position="923"/>
    </location>
</feature>
<keyword evidence="11" id="KW-0804">Transcription</keyword>
<keyword evidence="8" id="KW-0832">Ubl conjugation</keyword>
<organism evidence="20 21">
    <name type="scientific">Scleropages formosus</name>
    <name type="common">Asian bonytongue</name>
    <name type="synonym">Osteoglossum formosum</name>
    <dbReference type="NCBI Taxonomy" id="113540"/>
    <lineage>
        <taxon>Eukaryota</taxon>
        <taxon>Metazoa</taxon>
        <taxon>Chordata</taxon>
        <taxon>Craniata</taxon>
        <taxon>Vertebrata</taxon>
        <taxon>Euteleostomi</taxon>
        <taxon>Actinopterygii</taxon>
        <taxon>Neopterygii</taxon>
        <taxon>Teleostei</taxon>
        <taxon>Osteoglossocephala</taxon>
        <taxon>Osteoglossomorpha</taxon>
        <taxon>Osteoglossiformes</taxon>
        <taxon>Osteoglossidae</taxon>
        <taxon>Scleropages</taxon>
    </lineage>
</organism>
<evidence type="ECO:0000313" key="21">
    <source>
        <dbReference type="Proteomes" id="UP000694397"/>
    </source>
</evidence>
<comment type="subcellular location">
    <subcellularLocation>
        <location evidence="2">Cytoplasm</location>
        <location evidence="2">Cytoskeleton</location>
    </subcellularLocation>
    <subcellularLocation>
        <location evidence="1">Nucleus</location>
    </subcellularLocation>
    <subcellularLocation>
        <location evidence="3">Preautophagosomal structure</location>
    </subcellularLocation>
</comment>
<evidence type="ECO:0000259" key="18">
    <source>
        <dbReference type="Pfam" id="PF12490"/>
    </source>
</evidence>
<dbReference type="InterPro" id="IPR001680">
    <property type="entry name" value="WD40_rpt"/>
</dbReference>
<dbReference type="FunFam" id="2.130.10.10:FF:000422">
    <property type="entry name" value="BCAS3 microtubule-associated cell migration factor"/>
    <property type="match status" value="1"/>
</dbReference>
<evidence type="ECO:0000256" key="13">
    <source>
        <dbReference type="ARBA" id="ARBA00023242"/>
    </source>
</evidence>
<dbReference type="Gene3D" id="2.130.10.10">
    <property type="entry name" value="YVTN repeat-like/Quinoprotein amine dehydrogenase"/>
    <property type="match status" value="1"/>
</dbReference>
<dbReference type="InterPro" id="IPR048382">
    <property type="entry name" value="BCAS3_WD40"/>
</dbReference>
<keyword evidence="7" id="KW-0037">Angiogenesis</keyword>
<gene>
    <name evidence="20" type="primary">BCAS3</name>
    <name evidence="20" type="synonym">bcas3</name>
</gene>
<comment type="similarity">
    <text evidence="14">Belongs to the BCAS3 family.</text>
</comment>
<dbReference type="GO" id="GO:0000407">
    <property type="term" value="C:phagophore assembly site"/>
    <property type="evidence" value="ECO:0007669"/>
    <property type="project" value="UniProtKB-SubCell"/>
</dbReference>
<keyword evidence="21" id="KW-1185">Reference proteome</keyword>
<dbReference type="InterPro" id="IPR036322">
    <property type="entry name" value="WD40_repeat_dom_sf"/>
</dbReference>
<dbReference type="GO" id="GO:0042594">
    <property type="term" value="P:response to starvation"/>
    <property type="evidence" value="ECO:0007669"/>
    <property type="project" value="TreeGrafter"/>
</dbReference>
<protein>
    <recommendedName>
        <fullName evidence="16">BCAS3 microtubule associated cell migration factor</fullName>
    </recommendedName>
</protein>
<evidence type="ECO:0000256" key="6">
    <source>
        <dbReference type="ARBA" id="ARBA00022553"/>
    </source>
</evidence>
<dbReference type="Proteomes" id="UP000694397">
    <property type="component" value="Chromosome 10"/>
</dbReference>
<keyword evidence="5" id="KW-1017">Isopeptide bond</keyword>
<evidence type="ECO:0000256" key="9">
    <source>
        <dbReference type="ARBA" id="ARBA00022990"/>
    </source>
</evidence>
<feature type="domain" description="BCAS3 WD40" evidence="19">
    <location>
        <begin position="82"/>
        <end position="546"/>
    </location>
</feature>
<dbReference type="Ensembl" id="ENSSFOT00015083376.1">
    <property type="protein sequence ID" value="ENSSFOP00015052075.1"/>
    <property type="gene ID" value="ENSSFOG00015013222.2"/>
</dbReference>
<evidence type="ECO:0000256" key="12">
    <source>
        <dbReference type="ARBA" id="ARBA00023212"/>
    </source>
</evidence>
<evidence type="ECO:0000256" key="15">
    <source>
        <dbReference type="ARBA" id="ARBA00066095"/>
    </source>
</evidence>
<keyword evidence="13" id="KW-0539">Nucleus</keyword>
<evidence type="ECO:0000256" key="11">
    <source>
        <dbReference type="ARBA" id="ARBA00023163"/>
    </source>
</evidence>
<dbReference type="GO" id="GO:0005856">
    <property type="term" value="C:cytoskeleton"/>
    <property type="evidence" value="ECO:0007669"/>
    <property type="project" value="UniProtKB-SubCell"/>
</dbReference>
<name>A0A8C9TDC3_SCLFO</name>
<evidence type="ECO:0000256" key="3">
    <source>
        <dbReference type="ARBA" id="ARBA00004329"/>
    </source>
</evidence>
<evidence type="ECO:0000256" key="5">
    <source>
        <dbReference type="ARBA" id="ARBA00022499"/>
    </source>
</evidence>
<keyword evidence="6" id="KW-0597">Phosphoprotein</keyword>
<reference evidence="20" key="2">
    <citation type="submission" date="2025-08" db="UniProtKB">
        <authorList>
            <consortium name="Ensembl"/>
        </authorList>
    </citation>
    <scope>IDENTIFICATION</scope>
</reference>
<reference evidence="20" key="3">
    <citation type="submission" date="2025-09" db="UniProtKB">
        <authorList>
            <consortium name="Ensembl"/>
        </authorList>
    </citation>
    <scope>IDENTIFICATION</scope>
</reference>
<dbReference type="SUPFAM" id="SSF50978">
    <property type="entry name" value="WD40 repeat-like"/>
    <property type="match status" value="1"/>
</dbReference>
<dbReference type="GO" id="GO:0005634">
    <property type="term" value="C:nucleus"/>
    <property type="evidence" value="ECO:0007669"/>
    <property type="project" value="UniProtKB-SubCell"/>
</dbReference>
<feature type="compositionally biased region" description="Low complexity" evidence="17">
    <location>
        <begin position="882"/>
        <end position="896"/>
    </location>
</feature>
<dbReference type="GO" id="GO:0001525">
    <property type="term" value="P:angiogenesis"/>
    <property type="evidence" value="ECO:0007669"/>
    <property type="project" value="UniProtKB-KW"/>
</dbReference>